<feature type="region of interest" description="Disordered" evidence="1">
    <location>
        <begin position="109"/>
        <end position="164"/>
    </location>
</feature>
<feature type="transmembrane region" description="Helical" evidence="2">
    <location>
        <begin position="398"/>
        <end position="417"/>
    </location>
</feature>
<keyword evidence="2" id="KW-1133">Transmembrane helix</keyword>
<evidence type="ECO:0000256" key="2">
    <source>
        <dbReference type="SAM" id="Phobius"/>
    </source>
</evidence>
<accession>A0AAD7J756</accession>
<protein>
    <submittedName>
        <fullName evidence="3">Uncharacterized protein</fullName>
    </submittedName>
</protein>
<comment type="caution">
    <text evidence="3">The sequence shown here is derived from an EMBL/GenBank/DDBJ whole genome shotgun (WGS) entry which is preliminary data.</text>
</comment>
<reference evidence="3" key="1">
    <citation type="submission" date="2023-03" db="EMBL/GenBank/DDBJ databases">
        <title>Massive genome expansion in bonnet fungi (Mycena s.s.) driven by repeated elements and novel gene families across ecological guilds.</title>
        <authorList>
            <consortium name="Lawrence Berkeley National Laboratory"/>
            <person name="Harder C.B."/>
            <person name="Miyauchi S."/>
            <person name="Viragh M."/>
            <person name="Kuo A."/>
            <person name="Thoen E."/>
            <person name="Andreopoulos B."/>
            <person name="Lu D."/>
            <person name="Skrede I."/>
            <person name="Drula E."/>
            <person name="Henrissat B."/>
            <person name="Morin E."/>
            <person name="Kohler A."/>
            <person name="Barry K."/>
            <person name="LaButti K."/>
            <person name="Morin E."/>
            <person name="Salamov A."/>
            <person name="Lipzen A."/>
            <person name="Mereny Z."/>
            <person name="Hegedus B."/>
            <person name="Baldrian P."/>
            <person name="Stursova M."/>
            <person name="Weitz H."/>
            <person name="Taylor A."/>
            <person name="Grigoriev I.V."/>
            <person name="Nagy L.G."/>
            <person name="Martin F."/>
            <person name="Kauserud H."/>
        </authorList>
    </citation>
    <scope>NUCLEOTIDE SEQUENCE</scope>
    <source>
        <strain evidence="3">CBHHK188m</strain>
    </source>
</reference>
<feature type="compositionally biased region" description="Basic residues" evidence="1">
    <location>
        <begin position="135"/>
        <end position="151"/>
    </location>
</feature>
<dbReference type="AlphaFoldDB" id="A0AAD7J756"/>
<name>A0AAD7J756_9AGAR</name>
<sequence>MRASPHASPCVEVPTRQSLRASLRVGVPACKSPCARPCAAVPAVQTPRAVRSRHSHTAEILHVQDLRTRSPPYTRSESSAIVSHLHALTDEAFDSWQTHPLQLPWVPHRAQGPASRAPNLDRVSIEGPHGQPPRAHPHMHVPARPSLRKPHGANPAWASPPRPSPHTGSYVTIPAWASLLASPRTPCNNILVQIHASAFSFGQDSGKGSSLLAFVLMPPPLERALTPLLPPYSEDAAVFQDEAFAMVFEEHAAATRTRRNGRELQQKLADVLSEPHWVQFQNDWLDFTLGGEIVGLIPGDVVERCQQLFIDVLWTRYSTTGSQDGETQALDLLLEVQMKSLKDFRPFAQPPADFCWLEDIQQRTTYDGDSDAGERNSDWEDVESNLDEELNSLDLDPVLGIGAIFTSFSLYALFAWLKTMITSAFAVILTGGSIPDQRLTPNDWC</sequence>
<keyword evidence="4" id="KW-1185">Reference proteome</keyword>
<dbReference type="EMBL" id="JARJLG010000061">
    <property type="protein sequence ID" value="KAJ7756501.1"/>
    <property type="molecule type" value="Genomic_DNA"/>
</dbReference>
<gene>
    <name evidence="3" type="ORF">DFH07DRAFT_773197</name>
</gene>
<keyword evidence="2" id="KW-0812">Transmembrane</keyword>
<organism evidence="3 4">
    <name type="scientific">Mycena maculata</name>
    <dbReference type="NCBI Taxonomy" id="230809"/>
    <lineage>
        <taxon>Eukaryota</taxon>
        <taxon>Fungi</taxon>
        <taxon>Dikarya</taxon>
        <taxon>Basidiomycota</taxon>
        <taxon>Agaricomycotina</taxon>
        <taxon>Agaricomycetes</taxon>
        <taxon>Agaricomycetidae</taxon>
        <taxon>Agaricales</taxon>
        <taxon>Marasmiineae</taxon>
        <taxon>Mycenaceae</taxon>
        <taxon>Mycena</taxon>
    </lineage>
</organism>
<evidence type="ECO:0000313" key="4">
    <source>
        <dbReference type="Proteomes" id="UP001215280"/>
    </source>
</evidence>
<keyword evidence="2" id="KW-0472">Membrane</keyword>
<evidence type="ECO:0000313" key="3">
    <source>
        <dbReference type="EMBL" id="KAJ7756501.1"/>
    </source>
</evidence>
<dbReference type="Proteomes" id="UP001215280">
    <property type="component" value="Unassembled WGS sequence"/>
</dbReference>
<proteinExistence type="predicted"/>
<evidence type="ECO:0000256" key="1">
    <source>
        <dbReference type="SAM" id="MobiDB-lite"/>
    </source>
</evidence>